<accession>A0A918IXB6</accession>
<dbReference type="InterPro" id="IPR009061">
    <property type="entry name" value="DNA-bd_dom_put_sf"/>
</dbReference>
<dbReference type="EMBL" id="BMWP01000014">
    <property type="protein sequence ID" value="GGW37263.1"/>
    <property type="molecule type" value="Genomic_DNA"/>
</dbReference>
<dbReference type="Pfam" id="PF12728">
    <property type="entry name" value="HTH_17"/>
    <property type="match status" value="1"/>
</dbReference>
<dbReference type="Proteomes" id="UP000634668">
    <property type="component" value="Unassembled WGS sequence"/>
</dbReference>
<evidence type="ECO:0000313" key="2">
    <source>
        <dbReference type="EMBL" id="GGW37263.1"/>
    </source>
</evidence>
<dbReference type="AlphaFoldDB" id="A0A918IXB6"/>
<dbReference type="RefSeq" id="WP_034236081.1">
    <property type="nucleotide sequence ID" value="NZ_BMWP01000014.1"/>
</dbReference>
<proteinExistence type="predicted"/>
<dbReference type="InterPro" id="IPR041657">
    <property type="entry name" value="HTH_17"/>
</dbReference>
<feature type="domain" description="Helix-turn-helix" evidence="1">
    <location>
        <begin position="40"/>
        <end position="84"/>
    </location>
</feature>
<name>A0A918IXB6_9FLAO</name>
<evidence type="ECO:0000259" key="1">
    <source>
        <dbReference type="Pfam" id="PF12728"/>
    </source>
</evidence>
<evidence type="ECO:0000313" key="3">
    <source>
        <dbReference type="Proteomes" id="UP000634668"/>
    </source>
</evidence>
<organism evidence="2 3">
    <name type="scientific">Arenibacter certesii</name>
    <dbReference type="NCBI Taxonomy" id="228955"/>
    <lineage>
        <taxon>Bacteria</taxon>
        <taxon>Pseudomonadati</taxon>
        <taxon>Bacteroidota</taxon>
        <taxon>Flavobacteriia</taxon>
        <taxon>Flavobacteriales</taxon>
        <taxon>Flavobacteriaceae</taxon>
        <taxon>Arenibacter</taxon>
    </lineage>
</organism>
<sequence length="91" mass="10664">MDMQIIKIELPEETKLQISQISKELAELKTKFQPKEPTQYLTRSEVAKMLSVNLSTIHNYCKRHILQPYGIGSRVYFKRDEVDQALVKLKN</sequence>
<gene>
    <name evidence="2" type="ORF">GCM10007383_22650</name>
</gene>
<comment type="caution">
    <text evidence="2">The sequence shown here is derived from an EMBL/GenBank/DDBJ whole genome shotgun (WGS) entry which is preliminary data.</text>
</comment>
<protein>
    <recommendedName>
        <fullName evidence="1">Helix-turn-helix domain-containing protein</fullName>
    </recommendedName>
</protein>
<reference evidence="2" key="2">
    <citation type="submission" date="2020-09" db="EMBL/GenBank/DDBJ databases">
        <authorList>
            <person name="Sun Q."/>
            <person name="Kim S."/>
        </authorList>
    </citation>
    <scope>NUCLEOTIDE SEQUENCE</scope>
    <source>
        <strain evidence="2">KCTC 12113</strain>
    </source>
</reference>
<dbReference type="Gene3D" id="1.10.1660.10">
    <property type="match status" value="1"/>
</dbReference>
<keyword evidence="3" id="KW-1185">Reference proteome</keyword>
<reference evidence="2" key="1">
    <citation type="journal article" date="2014" name="Int. J. Syst. Evol. Microbiol.">
        <title>Complete genome sequence of Corynebacterium casei LMG S-19264T (=DSM 44701T), isolated from a smear-ripened cheese.</title>
        <authorList>
            <consortium name="US DOE Joint Genome Institute (JGI-PGF)"/>
            <person name="Walter F."/>
            <person name="Albersmeier A."/>
            <person name="Kalinowski J."/>
            <person name="Ruckert C."/>
        </authorList>
    </citation>
    <scope>NUCLEOTIDE SEQUENCE</scope>
    <source>
        <strain evidence="2">KCTC 12113</strain>
    </source>
</reference>
<dbReference type="SUPFAM" id="SSF46955">
    <property type="entry name" value="Putative DNA-binding domain"/>
    <property type="match status" value="1"/>
</dbReference>